<dbReference type="InterPro" id="IPR035906">
    <property type="entry name" value="MetI-like_sf"/>
</dbReference>
<dbReference type="Gene3D" id="1.10.3720.10">
    <property type="entry name" value="MetI-like"/>
    <property type="match status" value="1"/>
</dbReference>
<feature type="transmembrane region" description="Helical" evidence="10">
    <location>
        <begin position="134"/>
        <end position="159"/>
    </location>
</feature>
<keyword evidence="9 10" id="KW-0472">Membrane</keyword>
<dbReference type="PANTHER" id="PTHR30183:SF3">
    <property type="entry name" value="MOLYBDENUM TRANSPORT SYSTEM PERMEASE PROTEIN MODB"/>
    <property type="match status" value="1"/>
</dbReference>
<dbReference type="InterPro" id="IPR006469">
    <property type="entry name" value="NifC_ABC_porter"/>
</dbReference>
<feature type="transmembrane region" description="Helical" evidence="10">
    <location>
        <begin position="12"/>
        <end position="35"/>
    </location>
</feature>
<dbReference type="SUPFAM" id="SSF161098">
    <property type="entry name" value="MetI-like"/>
    <property type="match status" value="1"/>
</dbReference>
<dbReference type="GO" id="GO:0005886">
    <property type="term" value="C:plasma membrane"/>
    <property type="evidence" value="ECO:0007669"/>
    <property type="project" value="UniProtKB-SubCell"/>
</dbReference>
<evidence type="ECO:0000256" key="11">
    <source>
        <dbReference type="RuleBase" id="RU365097"/>
    </source>
</evidence>
<evidence type="ECO:0000313" key="13">
    <source>
        <dbReference type="EMBL" id="SFF32572.1"/>
    </source>
</evidence>
<dbReference type="STRING" id="54.SAMN02745121_08163"/>
<keyword evidence="8 10" id="KW-1133">Transmembrane helix</keyword>
<proteinExistence type="inferred from homology"/>
<sequence length="267" mass="27103">MSLKPGRPGHAHLAIGLLAGAALVFFALPLVGLLVRVAPAELGRQLAAPSVQAALRLSLVVSLYAAGLSLLLGLPLAYALARLPFPGRGLARALVTLPMVLPPVVGGTALLAAFGRRGLLGGLLEHGLGVILPYTTGAAVLAATFVAAPFLVITVEGALRGLDPRLEQAAATLGASRLRIVGTVVLPAIRPSLVAGLALCWARALGEFGATITFAGNLQGRTQTMPLAVYEALHDSPDGAVALSLILLAVSLTLLAALRGHFFKGAG</sequence>
<comment type="function">
    <text evidence="1 11">Part of the binding-protein-dependent transport system for molybdenum; probably responsible for the translocation of the substrate across the membrane.</text>
</comment>
<feature type="transmembrane region" description="Helical" evidence="10">
    <location>
        <begin position="239"/>
        <end position="258"/>
    </location>
</feature>
<evidence type="ECO:0000256" key="1">
    <source>
        <dbReference type="ARBA" id="ARBA00002949"/>
    </source>
</evidence>
<feature type="transmembrane region" description="Helical" evidence="10">
    <location>
        <begin position="55"/>
        <end position="81"/>
    </location>
</feature>
<dbReference type="Proteomes" id="UP000199400">
    <property type="component" value="Unassembled WGS sequence"/>
</dbReference>
<dbReference type="GO" id="GO:0015098">
    <property type="term" value="F:molybdate ion transmembrane transporter activity"/>
    <property type="evidence" value="ECO:0007669"/>
    <property type="project" value="UniProtKB-UniRule"/>
</dbReference>
<dbReference type="AlphaFoldDB" id="A0A1I2HS61"/>
<feature type="transmembrane region" description="Helical" evidence="10">
    <location>
        <begin position="93"/>
        <end position="114"/>
    </location>
</feature>
<keyword evidence="5 11" id="KW-1003">Cell membrane</keyword>
<evidence type="ECO:0000256" key="4">
    <source>
        <dbReference type="ARBA" id="ARBA00022448"/>
    </source>
</evidence>
<dbReference type="EMBL" id="FOMX01000047">
    <property type="protein sequence ID" value="SFF32572.1"/>
    <property type="molecule type" value="Genomic_DNA"/>
</dbReference>
<evidence type="ECO:0000256" key="8">
    <source>
        <dbReference type="ARBA" id="ARBA00022989"/>
    </source>
</evidence>
<keyword evidence="14" id="KW-1185">Reference proteome</keyword>
<dbReference type="RefSeq" id="WP_096333615.1">
    <property type="nucleotide sequence ID" value="NZ_FOMX01000047.1"/>
</dbReference>
<dbReference type="InterPro" id="IPR000515">
    <property type="entry name" value="MetI-like"/>
</dbReference>
<feature type="domain" description="ABC transmembrane type-1" evidence="12">
    <location>
        <begin position="55"/>
        <end position="258"/>
    </location>
</feature>
<evidence type="ECO:0000256" key="3">
    <source>
        <dbReference type="ARBA" id="ARBA00007069"/>
    </source>
</evidence>
<dbReference type="Pfam" id="PF00528">
    <property type="entry name" value="BPD_transp_1"/>
    <property type="match status" value="1"/>
</dbReference>
<comment type="subcellular location">
    <subcellularLocation>
        <location evidence="2 10">Cell membrane</location>
        <topology evidence="2 10">Multi-pass membrane protein</topology>
    </subcellularLocation>
</comment>
<gene>
    <name evidence="13" type="ORF">SAMN02745121_08163</name>
</gene>
<evidence type="ECO:0000256" key="9">
    <source>
        <dbReference type="ARBA" id="ARBA00023136"/>
    </source>
</evidence>
<dbReference type="OrthoDB" id="9795403at2"/>
<dbReference type="CDD" id="cd06261">
    <property type="entry name" value="TM_PBP2"/>
    <property type="match status" value="1"/>
</dbReference>
<organism evidence="13 14">
    <name type="scientific">Nannocystis exedens</name>
    <dbReference type="NCBI Taxonomy" id="54"/>
    <lineage>
        <taxon>Bacteria</taxon>
        <taxon>Pseudomonadati</taxon>
        <taxon>Myxococcota</taxon>
        <taxon>Polyangia</taxon>
        <taxon>Nannocystales</taxon>
        <taxon>Nannocystaceae</taxon>
        <taxon>Nannocystis</taxon>
    </lineage>
</organism>
<evidence type="ECO:0000256" key="6">
    <source>
        <dbReference type="ARBA" id="ARBA00022505"/>
    </source>
</evidence>
<dbReference type="PANTHER" id="PTHR30183">
    <property type="entry name" value="MOLYBDENUM TRANSPORT SYSTEM PERMEASE PROTEIN MODB"/>
    <property type="match status" value="1"/>
</dbReference>
<keyword evidence="6 11" id="KW-0500">Molybdenum</keyword>
<keyword evidence="4 10" id="KW-0813">Transport</keyword>
<evidence type="ECO:0000256" key="2">
    <source>
        <dbReference type="ARBA" id="ARBA00004651"/>
    </source>
</evidence>
<comment type="similarity">
    <text evidence="3 11">Belongs to the binding-protein-dependent transport system permease family. CysTW subfamily.</text>
</comment>
<dbReference type="PROSITE" id="PS50928">
    <property type="entry name" value="ABC_TM1"/>
    <property type="match status" value="1"/>
</dbReference>
<accession>A0A1I2HS61</accession>
<dbReference type="InterPro" id="IPR011867">
    <property type="entry name" value="ModB_ABC"/>
</dbReference>
<evidence type="ECO:0000256" key="5">
    <source>
        <dbReference type="ARBA" id="ARBA00022475"/>
    </source>
</evidence>
<dbReference type="NCBIfam" id="TIGR02141">
    <property type="entry name" value="modB_ABC"/>
    <property type="match status" value="1"/>
</dbReference>
<name>A0A1I2HS61_9BACT</name>
<evidence type="ECO:0000256" key="7">
    <source>
        <dbReference type="ARBA" id="ARBA00022692"/>
    </source>
</evidence>
<evidence type="ECO:0000313" key="14">
    <source>
        <dbReference type="Proteomes" id="UP000199400"/>
    </source>
</evidence>
<protein>
    <recommendedName>
        <fullName evidence="11">Molybdenum transport system permease</fullName>
    </recommendedName>
</protein>
<dbReference type="NCBIfam" id="TIGR01581">
    <property type="entry name" value="Mo_ABC_porter"/>
    <property type="match status" value="1"/>
</dbReference>
<keyword evidence="7 10" id="KW-0812">Transmembrane</keyword>
<evidence type="ECO:0000259" key="12">
    <source>
        <dbReference type="PROSITE" id="PS50928"/>
    </source>
</evidence>
<reference evidence="14" key="1">
    <citation type="submission" date="2016-10" db="EMBL/GenBank/DDBJ databases">
        <authorList>
            <person name="Varghese N."/>
            <person name="Submissions S."/>
        </authorList>
    </citation>
    <scope>NUCLEOTIDE SEQUENCE [LARGE SCALE GENOMIC DNA]</scope>
    <source>
        <strain evidence="14">ATCC 25963</strain>
    </source>
</reference>
<feature type="transmembrane region" description="Helical" evidence="10">
    <location>
        <begin position="180"/>
        <end position="204"/>
    </location>
</feature>
<evidence type="ECO:0000256" key="10">
    <source>
        <dbReference type="RuleBase" id="RU363032"/>
    </source>
</evidence>